<protein>
    <submittedName>
        <fullName evidence="2">GNAT family N-acetyltransferase</fullName>
        <ecNumber evidence="2">2.3.-.-</ecNumber>
    </submittedName>
</protein>
<dbReference type="Proteomes" id="UP001596523">
    <property type="component" value="Unassembled WGS sequence"/>
</dbReference>
<accession>A0ABW2JQW7</accession>
<sequence length="177" mass="18767">MNELRPLSGSRVELRPLTADAVAAWIEGDRAAVGHLTGAVFPDPPVAPPLMDDALPFMRDRLREHPDEVGLWAWLCVLETTGEVVGSAGFGGRPDSDGLLVLGYAMYPGFAGMGYASETAALLAEWGLTQPGVRGIRVTAQTTNPASLRVAAKAGFVEVGKTDDPEVGELIVLERRS</sequence>
<comment type="caution">
    <text evidence="2">The sequence shown here is derived from an EMBL/GenBank/DDBJ whole genome shotgun (WGS) entry which is preliminary data.</text>
</comment>
<name>A0ABW2JQW7_9ACTN</name>
<evidence type="ECO:0000313" key="2">
    <source>
        <dbReference type="EMBL" id="MFC7308132.1"/>
    </source>
</evidence>
<dbReference type="InterPro" id="IPR016181">
    <property type="entry name" value="Acyl_CoA_acyltransferase"/>
</dbReference>
<dbReference type="Pfam" id="PF13302">
    <property type="entry name" value="Acetyltransf_3"/>
    <property type="match status" value="1"/>
</dbReference>
<keyword evidence="3" id="KW-1185">Reference proteome</keyword>
<dbReference type="PANTHER" id="PTHR43441">
    <property type="entry name" value="RIBOSOMAL-PROTEIN-SERINE ACETYLTRANSFERASE"/>
    <property type="match status" value="1"/>
</dbReference>
<gene>
    <name evidence="2" type="ORF">ACFQVC_28380</name>
</gene>
<evidence type="ECO:0000259" key="1">
    <source>
        <dbReference type="PROSITE" id="PS51186"/>
    </source>
</evidence>
<proteinExistence type="predicted"/>
<keyword evidence="2" id="KW-0808">Transferase</keyword>
<dbReference type="InterPro" id="IPR000182">
    <property type="entry name" value="GNAT_dom"/>
</dbReference>
<dbReference type="EC" id="2.3.-.-" evidence="2"/>
<dbReference type="PANTHER" id="PTHR43441:SF6">
    <property type="entry name" value="N-ACETYLTRANSFERASE DOMAIN-CONTAINING PROTEIN"/>
    <property type="match status" value="1"/>
</dbReference>
<dbReference type="GO" id="GO:0016746">
    <property type="term" value="F:acyltransferase activity"/>
    <property type="evidence" value="ECO:0007669"/>
    <property type="project" value="UniProtKB-KW"/>
</dbReference>
<dbReference type="PROSITE" id="PS51186">
    <property type="entry name" value="GNAT"/>
    <property type="match status" value="1"/>
</dbReference>
<dbReference type="EMBL" id="JBHTCF010000014">
    <property type="protein sequence ID" value="MFC7308132.1"/>
    <property type="molecule type" value="Genomic_DNA"/>
</dbReference>
<keyword evidence="2" id="KW-0012">Acyltransferase</keyword>
<dbReference type="InterPro" id="IPR051908">
    <property type="entry name" value="Ribosomal_N-acetyltransferase"/>
</dbReference>
<reference evidence="3" key="1">
    <citation type="journal article" date="2019" name="Int. J. Syst. Evol. Microbiol.">
        <title>The Global Catalogue of Microorganisms (GCM) 10K type strain sequencing project: providing services to taxonomists for standard genome sequencing and annotation.</title>
        <authorList>
            <consortium name="The Broad Institute Genomics Platform"/>
            <consortium name="The Broad Institute Genome Sequencing Center for Infectious Disease"/>
            <person name="Wu L."/>
            <person name="Ma J."/>
        </authorList>
    </citation>
    <scope>NUCLEOTIDE SEQUENCE [LARGE SCALE GENOMIC DNA]</scope>
    <source>
        <strain evidence="3">SYNS20</strain>
    </source>
</reference>
<evidence type="ECO:0000313" key="3">
    <source>
        <dbReference type="Proteomes" id="UP001596523"/>
    </source>
</evidence>
<dbReference type="RefSeq" id="WP_381835851.1">
    <property type="nucleotide sequence ID" value="NZ_JBHTCF010000014.1"/>
</dbReference>
<dbReference type="Gene3D" id="3.40.630.30">
    <property type="match status" value="1"/>
</dbReference>
<organism evidence="2 3">
    <name type="scientific">Streptomyces monticola</name>
    <dbReference type="NCBI Taxonomy" id="2666263"/>
    <lineage>
        <taxon>Bacteria</taxon>
        <taxon>Bacillati</taxon>
        <taxon>Actinomycetota</taxon>
        <taxon>Actinomycetes</taxon>
        <taxon>Kitasatosporales</taxon>
        <taxon>Streptomycetaceae</taxon>
        <taxon>Streptomyces</taxon>
    </lineage>
</organism>
<dbReference type="SUPFAM" id="SSF55729">
    <property type="entry name" value="Acyl-CoA N-acyltransferases (Nat)"/>
    <property type="match status" value="1"/>
</dbReference>
<feature type="domain" description="N-acetyltransferase" evidence="1">
    <location>
        <begin position="12"/>
        <end position="177"/>
    </location>
</feature>